<evidence type="ECO:0000313" key="3">
    <source>
        <dbReference type="Proteomes" id="UP000217257"/>
    </source>
</evidence>
<dbReference type="InterPro" id="IPR025391">
    <property type="entry name" value="DUF4123"/>
</dbReference>
<dbReference type="InterPro" id="IPR008984">
    <property type="entry name" value="SMAD_FHA_dom_sf"/>
</dbReference>
<protein>
    <recommendedName>
        <fullName evidence="1">FHA domain-containing protein</fullName>
    </recommendedName>
</protein>
<dbReference type="RefSeq" id="WP_095990952.1">
    <property type="nucleotide sequence ID" value="NZ_CP022098.1"/>
</dbReference>
<dbReference type="Pfam" id="PF13503">
    <property type="entry name" value="DUF4123"/>
    <property type="match status" value="1"/>
</dbReference>
<organism evidence="2 3">
    <name type="scientific">Cystobacter fuscus</name>
    <dbReference type="NCBI Taxonomy" id="43"/>
    <lineage>
        <taxon>Bacteria</taxon>
        <taxon>Pseudomonadati</taxon>
        <taxon>Myxococcota</taxon>
        <taxon>Myxococcia</taxon>
        <taxon>Myxococcales</taxon>
        <taxon>Cystobacterineae</taxon>
        <taxon>Archangiaceae</taxon>
        <taxon>Cystobacter</taxon>
    </lineage>
</organism>
<evidence type="ECO:0000259" key="1">
    <source>
        <dbReference type="PROSITE" id="PS50006"/>
    </source>
</evidence>
<accession>A0A250JK99</accession>
<sequence>MTVDTASARVANSVRHLIVEVLWGASAGAKGIVEPGRVLQVGRAETAGLSVPGDASMSEFHFELAWNGTHCLLRDLRSTTGTLLEGLRVEAGQVSHGSWVRAGMTDFSVHVEAMTPPSRPMEAETLARKELADKALKALASQSGPLFAVMDAARDARVLVLLRESVEEYRSLYEGPEGDALAEVAPVLASLPKDSRLLASLVQEGWGMNWGLFLTSQQPFRDVRRHLRKFLMVQSATAQELYFRFYDPRVLPIFLSGCSSEQLQEFFGGIDSFSMEGSGGGRLLLFSVREHKVLRDEVSLVSA</sequence>
<feature type="domain" description="FHA" evidence="1">
    <location>
        <begin position="39"/>
        <end position="89"/>
    </location>
</feature>
<name>A0A250JK99_9BACT</name>
<dbReference type="PROSITE" id="PS50006">
    <property type="entry name" value="FHA_DOMAIN"/>
    <property type="match status" value="1"/>
</dbReference>
<dbReference type="InterPro" id="IPR000253">
    <property type="entry name" value="FHA_dom"/>
</dbReference>
<dbReference type="AlphaFoldDB" id="A0A250JK99"/>
<reference evidence="2 3" key="1">
    <citation type="submission" date="2017-06" db="EMBL/GenBank/DDBJ databases">
        <title>Sequencing and comparative analysis of myxobacterial genomes.</title>
        <authorList>
            <person name="Rupp O."/>
            <person name="Goesmann A."/>
            <person name="Sogaard-Andersen L."/>
        </authorList>
    </citation>
    <scope>NUCLEOTIDE SEQUENCE [LARGE SCALE GENOMIC DNA]</scope>
    <source>
        <strain evidence="2 3">DSM 52655</strain>
    </source>
</reference>
<dbReference type="EMBL" id="CP022098">
    <property type="protein sequence ID" value="ATB43556.1"/>
    <property type="molecule type" value="Genomic_DNA"/>
</dbReference>
<evidence type="ECO:0000313" key="2">
    <source>
        <dbReference type="EMBL" id="ATB43556.1"/>
    </source>
</evidence>
<dbReference type="Proteomes" id="UP000217257">
    <property type="component" value="Chromosome"/>
</dbReference>
<proteinExistence type="predicted"/>
<dbReference type="SUPFAM" id="SSF49879">
    <property type="entry name" value="SMAD/FHA domain"/>
    <property type="match status" value="1"/>
</dbReference>
<dbReference type="Pfam" id="PF00498">
    <property type="entry name" value="FHA"/>
    <property type="match status" value="1"/>
</dbReference>
<dbReference type="Gene3D" id="2.60.200.20">
    <property type="match status" value="1"/>
</dbReference>
<gene>
    <name evidence="2" type="ORF">CYFUS_009036</name>
</gene>
<dbReference type="CDD" id="cd00060">
    <property type="entry name" value="FHA"/>
    <property type="match status" value="1"/>
</dbReference>
<dbReference type="KEGG" id="cfus:CYFUS_009036"/>